<proteinExistence type="inferred from homology"/>
<dbReference type="Gene3D" id="3.30.70.1880">
    <property type="entry name" value="Protein of unknown function DUF881"/>
    <property type="match status" value="1"/>
</dbReference>
<evidence type="ECO:0000256" key="2">
    <source>
        <dbReference type="SAM" id="MobiDB-lite"/>
    </source>
</evidence>
<dbReference type="EMBL" id="AP027729">
    <property type="protein sequence ID" value="BDZ43646.1"/>
    <property type="molecule type" value="Genomic_DNA"/>
</dbReference>
<gene>
    <name evidence="3" type="ORF">GCM10025865_29450</name>
</gene>
<evidence type="ECO:0000313" key="3">
    <source>
        <dbReference type="EMBL" id="BDZ43646.1"/>
    </source>
</evidence>
<reference evidence="4" key="1">
    <citation type="journal article" date="2019" name="Int. J. Syst. Evol. Microbiol.">
        <title>The Global Catalogue of Microorganisms (GCM) 10K type strain sequencing project: providing services to taxonomists for standard genome sequencing and annotation.</title>
        <authorList>
            <consortium name="The Broad Institute Genomics Platform"/>
            <consortium name="The Broad Institute Genome Sequencing Center for Infectious Disease"/>
            <person name="Wu L."/>
            <person name="Ma J."/>
        </authorList>
    </citation>
    <scope>NUCLEOTIDE SEQUENCE [LARGE SCALE GENOMIC DNA]</scope>
    <source>
        <strain evidence="4">NBRC 108565</strain>
    </source>
</reference>
<comment type="similarity">
    <text evidence="1">Belongs to the UPF0749 family.</text>
</comment>
<protein>
    <submittedName>
        <fullName evidence="3">Membrane protein</fullName>
    </submittedName>
</protein>
<dbReference type="PANTHER" id="PTHR37313:SF1">
    <property type="entry name" value="UPF0749 PROTEIN RV1823"/>
    <property type="match status" value="1"/>
</dbReference>
<name>A0ABN6XFM5_9CELL</name>
<organism evidence="3 4">
    <name type="scientific">Paraoerskovia sediminicola</name>
    <dbReference type="NCBI Taxonomy" id="1138587"/>
    <lineage>
        <taxon>Bacteria</taxon>
        <taxon>Bacillati</taxon>
        <taxon>Actinomycetota</taxon>
        <taxon>Actinomycetes</taxon>
        <taxon>Micrococcales</taxon>
        <taxon>Cellulomonadaceae</taxon>
        <taxon>Paraoerskovia</taxon>
    </lineage>
</organism>
<evidence type="ECO:0000313" key="4">
    <source>
        <dbReference type="Proteomes" id="UP001321475"/>
    </source>
</evidence>
<dbReference type="PANTHER" id="PTHR37313">
    <property type="entry name" value="UPF0749 PROTEIN RV1825"/>
    <property type="match status" value="1"/>
</dbReference>
<feature type="region of interest" description="Disordered" evidence="2">
    <location>
        <begin position="255"/>
        <end position="298"/>
    </location>
</feature>
<dbReference type="RefSeq" id="WP_286217824.1">
    <property type="nucleotide sequence ID" value="NZ_AP027729.1"/>
</dbReference>
<keyword evidence="4" id="KW-1185">Reference proteome</keyword>
<accession>A0ABN6XFM5</accession>
<sequence length="298" mass="30845">MTLLKEVMERPLDPGYAAAAARRESADAVPRSTLTKAWMALLAVLLGAVTVTAAVELRKPQPAAVEARQLLDEQIAERQEEADALAAQVDAVGSEVDALRSSALEEVSPALLETLRRDGVQSGATAVSGPGAVVTLRDASTLAGAEVDPDTRVQDLDLQIVVNSLWAAGAEAIAVNDHRLTSMSAIRSAGDAVLVDLQPINSPYVIVAIGDPGDLQSGLARSDAGEWMVSLSNFGIQTSVVGQSELDVPAGSPADLYYAEPVESPTTTQGASAETSVPGTTTVPDATPQPSEEQGVDQ</sequence>
<evidence type="ECO:0000256" key="1">
    <source>
        <dbReference type="ARBA" id="ARBA00009108"/>
    </source>
</evidence>
<feature type="compositionally biased region" description="Polar residues" evidence="2">
    <location>
        <begin position="264"/>
        <end position="298"/>
    </location>
</feature>
<dbReference type="Pfam" id="PF05949">
    <property type="entry name" value="DUF881"/>
    <property type="match status" value="1"/>
</dbReference>
<dbReference type="InterPro" id="IPR010273">
    <property type="entry name" value="DUF881"/>
</dbReference>
<dbReference type="Proteomes" id="UP001321475">
    <property type="component" value="Chromosome"/>
</dbReference>